<dbReference type="SMART" id="SM01378">
    <property type="entry name" value="Romo1"/>
    <property type="match status" value="1"/>
</dbReference>
<feature type="transmembrane region" description="Helical" evidence="6">
    <location>
        <begin position="52"/>
        <end position="70"/>
    </location>
</feature>
<dbReference type="Proteomes" id="UP000007014">
    <property type="component" value="Chromosome 7"/>
</dbReference>
<comment type="subcellular location">
    <subcellularLocation>
        <location evidence="1">Membrane</location>
    </subcellularLocation>
</comment>
<accession>M1VG27</accession>
<dbReference type="GO" id="GO:0045039">
    <property type="term" value="P:protein insertion into mitochondrial inner membrane"/>
    <property type="evidence" value="ECO:0007669"/>
    <property type="project" value="TreeGrafter"/>
</dbReference>
<evidence type="ECO:0000256" key="4">
    <source>
        <dbReference type="ARBA" id="ARBA00022989"/>
    </source>
</evidence>
<protein>
    <recommendedName>
        <fullName evidence="9">Reactive oxygen species modulator 1</fullName>
    </recommendedName>
</protein>
<dbReference type="AlphaFoldDB" id="M1VG27"/>
<dbReference type="PANTHER" id="PTHR28525:SF1">
    <property type="entry name" value="REACTIVE OXYGEN SPECIES MODULATOR 1"/>
    <property type="match status" value="1"/>
</dbReference>
<dbReference type="InterPro" id="IPR018450">
    <property type="entry name" value="Romo1/Mgr2"/>
</dbReference>
<evidence type="ECO:0000256" key="3">
    <source>
        <dbReference type="ARBA" id="ARBA00022692"/>
    </source>
</evidence>
<reference evidence="7 8" key="2">
    <citation type="journal article" date="2007" name="BMC Biol.">
        <title>A 100%-complete sequence reveals unusually simple genomic features in the hot-spring red alga Cyanidioschyzon merolae.</title>
        <authorList>
            <person name="Nozaki H."/>
            <person name="Takano H."/>
            <person name="Misumi O."/>
            <person name="Terasawa K."/>
            <person name="Matsuzaki M."/>
            <person name="Maruyama S."/>
            <person name="Nishida K."/>
            <person name="Yagisawa F."/>
            <person name="Yoshida Y."/>
            <person name="Fujiwara T."/>
            <person name="Takio S."/>
            <person name="Tamura K."/>
            <person name="Chung S.J."/>
            <person name="Nakamura S."/>
            <person name="Kuroiwa H."/>
            <person name="Tanaka K."/>
            <person name="Sato N."/>
            <person name="Kuroiwa T."/>
        </authorList>
    </citation>
    <scope>NUCLEOTIDE SEQUENCE [LARGE SCALE GENOMIC DNA]</scope>
    <source>
        <strain evidence="7 8">10D</strain>
    </source>
</reference>
<keyword evidence="3 6" id="KW-0812">Transmembrane</keyword>
<evidence type="ECO:0000256" key="1">
    <source>
        <dbReference type="ARBA" id="ARBA00004370"/>
    </source>
</evidence>
<organism evidence="7 8">
    <name type="scientific">Cyanidioschyzon merolae (strain NIES-3377 / 10D)</name>
    <name type="common">Unicellular red alga</name>
    <dbReference type="NCBI Taxonomy" id="280699"/>
    <lineage>
        <taxon>Eukaryota</taxon>
        <taxon>Rhodophyta</taxon>
        <taxon>Bangiophyceae</taxon>
        <taxon>Cyanidiales</taxon>
        <taxon>Cyanidiaceae</taxon>
        <taxon>Cyanidioschyzon</taxon>
    </lineage>
</organism>
<keyword evidence="5 6" id="KW-0472">Membrane</keyword>
<keyword evidence="4 6" id="KW-1133">Transmembrane helix</keyword>
<evidence type="ECO:0000313" key="8">
    <source>
        <dbReference type="Proteomes" id="UP000007014"/>
    </source>
</evidence>
<gene>
    <name evidence="7" type="ORF">CYME_CMG040C</name>
</gene>
<evidence type="ECO:0000256" key="2">
    <source>
        <dbReference type="ARBA" id="ARBA00007839"/>
    </source>
</evidence>
<dbReference type="OrthoDB" id="101at2759"/>
<keyword evidence="8" id="KW-1185">Reference proteome</keyword>
<dbReference type="EMBL" id="AP006489">
    <property type="protein sequence ID" value="BAM79568.1"/>
    <property type="molecule type" value="Genomic_DNA"/>
</dbReference>
<evidence type="ECO:0000313" key="7">
    <source>
        <dbReference type="EMBL" id="BAM79568.1"/>
    </source>
</evidence>
<evidence type="ECO:0008006" key="9">
    <source>
        <dbReference type="Google" id="ProtNLM"/>
    </source>
</evidence>
<sequence>MALNDACLRKIEYGAMLGGAVGATFGALFGGYEASRYRSVSVAQRVGLAARATLGGAAVFGFFLAVGTAIRGCGGPDRF</sequence>
<dbReference type="GO" id="GO:0030150">
    <property type="term" value="P:protein import into mitochondrial matrix"/>
    <property type="evidence" value="ECO:0007669"/>
    <property type="project" value="TreeGrafter"/>
</dbReference>
<dbReference type="Pfam" id="PF10247">
    <property type="entry name" value="Romo1"/>
    <property type="match status" value="1"/>
</dbReference>
<dbReference type="GeneID" id="16993302"/>
<comment type="similarity">
    <text evidence="2">Belongs to the MGR2 family.</text>
</comment>
<name>M1VG27_CYAM1</name>
<dbReference type="PANTHER" id="PTHR28525">
    <property type="entry name" value="REACTIVE OXYGEN SPECIES MODULATOR 1"/>
    <property type="match status" value="1"/>
</dbReference>
<evidence type="ECO:0000256" key="6">
    <source>
        <dbReference type="SAM" id="Phobius"/>
    </source>
</evidence>
<feature type="transmembrane region" description="Helical" evidence="6">
    <location>
        <begin position="12"/>
        <end position="32"/>
    </location>
</feature>
<evidence type="ECO:0000256" key="5">
    <source>
        <dbReference type="ARBA" id="ARBA00023136"/>
    </source>
</evidence>
<dbReference type="GO" id="GO:0005744">
    <property type="term" value="C:TIM23 mitochondrial import inner membrane translocase complex"/>
    <property type="evidence" value="ECO:0007669"/>
    <property type="project" value="TreeGrafter"/>
</dbReference>
<dbReference type="RefSeq" id="XP_005535854.1">
    <property type="nucleotide sequence ID" value="XM_005535797.1"/>
</dbReference>
<dbReference type="KEGG" id="cme:CYME_CMG040C"/>
<proteinExistence type="inferred from homology"/>
<reference evidence="7 8" key="1">
    <citation type="journal article" date="2004" name="Nature">
        <title>Genome sequence of the ultrasmall unicellular red alga Cyanidioschyzon merolae 10D.</title>
        <authorList>
            <person name="Matsuzaki M."/>
            <person name="Misumi O."/>
            <person name="Shin-i T."/>
            <person name="Maruyama S."/>
            <person name="Takahara M."/>
            <person name="Miyagishima S."/>
            <person name="Mori T."/>
            <person name="Nishida K."/>
            <person name="Yagisawa F."/>
            <person name="Nishida K."/>
            <person name="Yoshida Y."/>
            <person name="Nishimura Y."/>
            <person name="Nakao S."/>
            <person name="Kobayashi T."/>
            <person name="Momoyama Y."/>
            <person name="Higashiyama T."/>
            <person name="Minoda A."/>
            <person name="Sano M."/>
            <person name="Nomoto H."/>
            <person name="Oishi K."/>
            <person name="Hayashi H."/>
            <person name="Ohta F."/>
            <person name="Nishizaka S."/>
            <person name="Haga S."/>
            <person name="Miura S."/>
            <person name="Morishita T."/>
            <person name="Kabeya Y."/>
            <person name="Terasawa K."/>
            <person name="Suzuki Y."/>
            <person name="Ishii Y."/>
            <person name="Asakawa S."/>
            <person name="Takano H."/>
            <person name="Ohta N."/>
            <person name="Kuroiwa H."/>
            <person name="Tanaka K."/>
            <person name="Shimizu N."/>
            <person name="Sugano S."/>
            <person name="Sato N."/>
            <person name="Nozaki H."/>
            <person name="Ogasawara N."/>
            <person name="Kohara Y."/>
            <person name="Kuroiwa T."/>
        </authorList>
    </citation>
    <scope>NUCLEOTIDE SEQUENCE [LARGE SCALE GENOMIC DNA]</scope>
    <source>
        <strain evidence="7 8">10D</strain>
    </source>
</reference>
<dbReference type="STRING" id="280699.M1VG27"/>